<evidence type="ECO:0000313" key="8">
    <source>
        <dbReference type="Proteomes" id="UP000053029"/>
    </source>
</evidence>
<dbReference type="GO" id="GO:0046872">
    <property type="term" value="F:metal ion binding"/>
    <property type="evidence" value="ECO:0007669"/>
    <property type="project" value="UniProtKB-KW"/>
</dbReference>
<dbReference type="EMBL" id="KN846971">
    <property type="protein sequence ID" value="KIW81116.1"/>
    <property type="molecule type" value="Genomic_DNA"/>
</dbReference>
<dbReference type="GO" id="GO:0051213">
    <property type="term" value="F:dioxygenase activity"/>
    <property type="evidence" value="ECO:0007669"/>
    <property type="project" value="UniProtKB-KW"/>
</dbReference>
<evidence type="ECO:0000256" key="5">
    <source>
        <dbReference type="ARBA" id="ARBA00023004"/>
    </source>
</evidence>
<dbReference type="PANTHER" id="PTHR43779:SF3">
    <property type="entry name" value="(3R)-3-[(CARBOXYMETHYL)AMINO]FATTY ACID OXYGENASE_DECARBOXYLASE"/>
    <property type="match status" value="1"/>
</dbReference>
<keyword evidence="3" id="KW-0223">Dioxygenase</keyword>
<dbReference type="Proteomes" id="UP000053029">
    <property type="component" value="Unassembled WGS sequence"/>
</dbReference>
<dbReference type="SUPFAM" id="SSF51197">
    <property type="entry name" value="Clavaminate synthase-like"/>
    <property type="match status" value="1"/>
</dbReference>
<evidence type="ECO:0000256" key="1">
    <source>
        <dbReference type="ARBA" id="ARBA00005896"/>
    </source>
</evidence>
<evidence type="ECO:0000259" key="6">
    <source>
        <dbReference type="Pfam" id="PF02668"/>
    </source>
</evidence>
<dbReference type="AlphaFoldDB" id="A0A0D2DTL4"/>
<feature type="domain" description="TauD/TfdA-like" evidence="6">
    <location>
        <begin position="9"/>
        <end position="275"/>
    </location>
</feature>
<dbReference type="PANTHER" id="PTHR43779">
    <property type="entry name" value="DIOXYGENASE RV0097-RELATED"/>
    <property type="match status" value="1"/>
</dbReference>
<dbReference type="VEuPathDB" id="FungiDB:Z517_04139"/>
<accession>A0A0D2DTL4</accession>
<reference evidence="7 8" key="1">
    <citation type="submission" date="2015-01" db="EMBL/GenBank/DDBJ databases">
        <title>The Genome Sequence of Fonsecaea pedrosoi CBS 271.37.</title>
        <authorList>
            <consortium name="The Broad Institute Genomics Platform"/>
            <person name="Cuomo C."/>
            <person name="de Hoog S."/>
            <person name="Gorbushina A."/>
            <person name="Stielow B."/>
            <person name="Teixiera M."/>
            <person name="Abouelleil A."/>
            <person name="Chapman S.B."/>
            <person name="Priest M."/>
            <person name="Young S.K."/>
            <person name="Wortman J."/>
            <person name="Nusbaum C."/>
            <person name="Birren B."/>
        </authorList>
    </citation>
    <scope>NUCLEOTIDE SEQUENCE [LARGE SCALE GENOMIC DNA]</scope>
    <source>
        <strain evidence="7 8">CBS 271.37</strain>
    </source>
</reference>
<dbReference type="HOGENOM" id="CLU_036005_2_0_1"/>
<evidence type="ECO:0000256" key="3">
    <source>
        <dbReference type="ARBA" id="ARBA00022964"/>
    </source>
</evidence>
<evidence type="ECO:0000313" key="7">
    <source>
        <dbReference type="EMBL" id="KIW81116.1"/>
    </source>
</evidence>
<evidence type="ECO:0000256" key="4">
    <source>
        <dbReference type="ARBA" id="ARBA00023002"/>
    </source>
</evidence>
<name>A0A0D2DTL4_9EURO</name>
<keyword evidence="5" id="KW-0408">Iron</keyword>
<dbReference type="InterPro" id="IPR003819">
    <property type="entry name" value="TauD/TfdA-like"/>
</dbReference>
<keyword evidence="2" id="KW-0479">Metal-binding</keyword>
<dbReference type="OrthoDB" id="5818554at2759"/>
<protein>
    <recommendedName>
        <fullName evidence="6">TauD/TfdA-like domain-containing protein</fullName>
    </recommendedName>
</protein>
<dbReference type="Gene3D" id="3.60.130.10">
    <property type="entry name" value="Clavaminate synthase-like"/>
    <property type="match status" value="1"/>
</dbReference>
<dbReference type="InterPro" id="IPR042098">
    <property type="entry name" value="TauD-like_sf"/>
</dbReference>
<dbReference type="GeneID" id="25303629"/>
<organism evidence="7 8">
    <name type="scientific">Fonsecaea pedrosoi CBS 271.37</name>
    <dbReference type="NCBI Taxonomy" id="1442368"/>
    <lineage>
        <taxon>Eukaryota</taxon>
        <taxon>Fungi</taxon>
        <taxon>Dikarya</taxon>
        <taxon>Ascomycota</taxon>
        <taxon>Pezizomycotina</taxon>
        <taxon>Eurotiomycetes</taxon>
        <taxon>Chaetothyriomycetidae</taxon>
        <taxon>Chaetothyriales</taxon>
        <taxon>Herpotrichiellaceae</taxon>
        <taxon>Fonsecaea</taxon>
    </lineage>
</organism>
<keyword evidence="4" id="KW-0560">Oxidoreductase</keyword>
<evidence type="ECO:0000256" key="2">
    <source>
        <dbReference type="ARBA" id="ARBA00022723"/>
    </source>
</evidence>
<sequence length="323" mass="36365">MAAQSKINVQPLHPTFAAEVSGIDFSKPVPPEVISQVQDAIDKYGVLVFRNANLDDDAHVAFAQSFGELEPTPAASLGVKTRLPSPYIGDLSNLDHSNNLKLFEDKMSRLFAKGNELWHADMQYHPRRCKYSTLRAVKLPPKGTGGETLYADSRAAYDDLSPEMKDKIENLVAYCSLLHNRRVAAPELYKGVDVWDWPNAKYKLVYPHEGTGRKNLYVTSYMHKIEGMSQEESDKLLDELRAHATQDKYVHTVFWENDGDMVMWDNTAVLHRATDGSGYIGKYVRDVRRTSCFDSGKYAWGENDPNNPWIIKLPKDPLGASVA</sequence>
<gene>
    <name evidence="7" type="ORF">Z517_04139</name>
</gene>
<keyword evidence="8" id="KW-1185">Reference proteome</keyword>
<dbReference type="InterPro" id="IPR051178">
    <property type="entry name" value="TfdA_dioxygenase"/>
</dbReference>
<proteinExistence type="inferred from homology"/>
<dbReference type="Pfam" id="PF02668">
    <property type="entry name" value="TauD"/>
    <property type="match status" value="1"/>
</dbReference>
<dbReference type="RefSeq" id="XP_013284924.1">
    <property type="nucleotide sequence ID" value="XM_013429470.1"/>
</dbReference>
<comment type="similarity">
    <text evidence="1">Belongs to the TfdA dioxygenase family.</text>
</comment>